<dbReference type="STRING" id="626940.BHW43_04035"/>
<dbReference type="RefSeq" id="WP_299823979.1">
    <property type="nucleotide sequence ID" value="NZ_DAWCKH010000046.1"/>
</dbReference>
<dbReference type="EMBL" id="MNTG01000024">
    <property type="protein sequence ID" value="OLA38271.1"/>
    <property type="molecule type" value="Genomic_DNA"/>
</dbReference>
<feature type="signal peptide" evidence="2">
    <location>
        <begin position="1"/>
        <end position="21"/>
    </location>
</feature>
<dbReference type="Gene3D" id="3.40.50.1980">
    <property type="entry name" value="Nitrogenase molybdenum iron protein domain"/>
    <property type="match status" value="2"/>
</dbReference>
<dbReference type="PANTHER" id="PTHR30535">
    <property type="entry name" value="VITAMIN B12-BINDING PROTEIN"/>
    <property type="match status" value="1"/>
</dbReference>
<name>A0A1Q6R7E2_9FIRM</name>
<dbReference type="Proteomes" id="UP000186777">
    <property type="component" value="Unassembled WGS sequence"/>
</dbReference>
<gene>
    <name evidence="4" type="ORF">BHW43_04035</name>
</gene>
<dbReference type="InterPro" id="IPR002491">
    <property type="entry name" value="ABC_transptr_periplasmic_BD"/>
</dbReference>
<proteinExistence type="inferred from homology"/>
<sequence length="306" mass="33707">MKKLFLVIMALSLLLVTGCGKESLSSQEQGSGYTVVDARGKKITFASAPKRIVCLNYSATDILTDLIPTERIIATDMWAREEDLSNCYEKLKGIPVCENNPEQIMKFNPDLVILTEGRANELADTLDSVGVKTCVLRQPKTIQEIPDYIKIVGEVADTKAAADSLAEKVAAYIKASAGGQKIESVLLIHPNGGIGQKGSMPASICEACNIENLAAKYDFPQSSYLSKEQIIAMNPQRIIVLDWSFGGQHKNAEIRKEEILNDPSYQTVSAVQTGKVVIVPMKYMHCSSQYVMKNLEELKRIMRTTL</sequence>
<dbReference type="Pfam" id="PF01497">
    <property type="entry name" value="Peripla_BP_2"/>
    <property type="match status" value="1"/>
</dbReference>
<feature type="chain" id="PRO_5038610757" description="Fe/B12 periplasmic-binding domain-containing protein" evidence="2">
    <location>
        <begin position="22"/>
        <end position="306"/>
    </location>
</feature>
<organism evidence="4 5">
    <name type="scientific">Phascolarctobacterium succinatutens</name>
    <dbReference type="NCBI Taxonomy" id="626940"/>
    <lineage>
        <taxon>Bacteria</taxon>
        <taxon>Bacillati</taxon>
        <taxon>Bacillota</taxon>
        <taxon>Negativicutes</taxon>
        <taxon>Acidaminococcales</taxon>
        <taxon>Acidaminococcaceae</taxon>
        <taxon>Phascolarctobacterium</taxon>
    </lineage>
</organism>
<evidence type="ECO:0000313" key="4">
    <source>
        <dbReference type="EMBL" id="OLA38271.1"/>
    </source>
</evidence>
<dbReference type="AlphaFoldDB" id="A0A1Q6R7E2"/>
<keyword evidence="2" id="KW-0732">Signal</keyword>
<dbReference type="PROSITE" id="PS50983">
    <property type="entry name" value="FE_B12_PBP"/>
    <property type="match status" value="1"/>
</dbReference>
<reference evidence="4 5" key="1">
    <citation type="journal article" date="2016" name="Nat. Biotechnol.">
        <title>Measurement of bacterial replication rates in microbial communities.</title>
        <authorList>
            <person name="Brown C.T."/>
            <person name="Olm M.R."/>
            <person name="Thomas B.C."/>
            <person name="Banfield J.F."/>
        </authorList>
    </citation>
    <scope>NUCLEOTIDE SEQUENCE [LARGE SCALE GENOMIC DNA]</scope>
    <source>
        <strain evidence="4">46_33</strain>
    </source>
</reference>
<dbReference type="PANTHER" id="PTHR30535:SF34">
    <property type="entry name" value="MOLYBDATE-BINDING PROTEIN MOLA"/>
    <property type="match status" value="1"/>
</dbReference>
<accession>A0A1Q6R7E2</accession>
<evidence type="ECO:0000313" key="5">
    <source>
        <dbReference type="Proteomes" id="UP000186777"/>
    </source>
</evidence>
<evidence type="ECO:0000259" key="3">
    <source>
        <dbReference type="PROSITE" id="PS50983"/>
    </source>
</evidence>
<evidence type="ECO:0000256" key="1">
    <source>
        <dbReference type="ARBA" id="ARBA00008814"/>
    </source>
</evidence>
<dbReference type="GO" id="GO:0071281">
    <property type="term" value="P:cellular response to iron ion"/>
    <property type="evidence" value="ECO:0007669"/>
    <property type="project" value="TreeGrafter"/>
</dbReference>
<dbReference type="SUPFAM" id="SSF53807">
    <property type="entry name" value="Helical backbone' metal receptor"/>
    <property type="match status" value="1"/>
</dbReference>
<comment type="caution">
    <text evidence="4">The sequence shown here is derived from an EMBL/GenBank/DDBJ whole genome shotgun (WGS) entry which is preliminary data.</text>
</comment>
<dbReference type="InterPro" id="IPR050902">
    <property type="entry name" value="ABC_Transporter_SBP"/>
</dbReference>
<comment type="similarity">
    <text evidence="1">Belongs to the bacterial solute-binding protein 8 family.</text>
</comment>
<dbReference type="PROSITE" id="PS51257">
    <property type="entry name" value="PROKAR_LIPOPROTEIN"/>
    <property type="match status" value="1"/>
</dbReference>
<feature type="domain" description="Fe/B12 periplasmic-binding" evidence="3">
    <location>
        <begin position="51"/>
        <end position="306"/>
    </location>
</feature>
<protein>
    <recommendedName>
        <fullName evidence="3">Fe/B12 periplasmic-binding domain-containing protein</fullName>
    </recommendedName>
</protein>
<evidence type="ECO:0000256" key="2">
    <source>
        <dbReference type="SAM" id="SignalP"/>
    </source>
</evidence>